<keyword evidence="4" id="KW-1185">Reference proteome</keyword>
<sequence length="365" mass="39558">MNTVVPAVEKTSVPGLDIINEYRRIAIAVGDDAPLSNSKTAISLLRYRGEHCLAVIDPAHQGKTTQHLYGVGGSTPVVGSLSEVDSPDALFIGISPPGGQMPESLSRVIGAGVDRGLDIVSGLHEFLVENEDFCQVAQRSGSRLIDVRRNQHRQTARCAEFRSGCLRIHAVGQDCSVGKMVTMLELERGLQQRQRDAKFLATGQTGIMIKGNGVPVDCVVSDFVNGAVEELVLQHEQHEILLIEGQGSIVHPAFSAVTLGLLHGCAPQGLILCYEAARPHVKAMPHVPLKSLERYRELYEQLASERSPAEVIGVAMNGRNLSEAEADIEKEQVQERLGLPVCDVYRDGPDLLVDAVLNLRGRLFA</sequence>
<evidence type="ECO:0000259" key="1">
    <source>
        <dbReference type="Pfam" id="PF07755"/>
    </source>
</evidence>
<dbReference type="Proteomes" id="UP000320421">
    <property type="component" value="Chromosome"/>
</dbReference>
<dbReference type="InterPro" id="IPR011669">
    <property type="entry name" value="DgcN-like"/>
</dbReference>
<dbReference type="PIRSF" id="PIRSF026760">
    <property type="entry name" value="UCP026760"/>
    <property type="match status" value="1"/>
</dbReference>
<protein>
    <recommendedName>
        <fullName evidence="5">DUF1611 domain-containing protein</fullName>
    </recommendedName>
</protein>
<proteinExistence type="predicted"/>
<dbReference type="PANTHER" id="PTHR40690:SF1">
    <property type="entry name" value="DUF1611 DOMAIN-CONTAINING PROTEIN"/>
    <property type="match status" value="1"/>
</dbReference>
<dbReference type="Pfam" id="PF07755">
    <property type="entry name" value="DUF1611"/>
    <property type="match status" value="1"/>
</dbReference>
<dbReference type="InterPro" id="IPR027417">
    <property type="entry name" value="P-loop_NTPase"/>
</dbReference>
<dbReference type="AlphaFoldDB" id="A0A517PLB7"/>
<reference evidence="3 4" key="1">
    <citation type="submission" date="2019-02" db="EMBL/GenBank/DDBJ databases">
        <title>Deep-cultivation of Planctomycetes and their phenomic and genomic characterization uncovers novel biology.</title>
        <authorList>
            <person name="Wiegand S."/>
            <person name="Jogler M."/>
            <person name="Boedeker C."/>
            <person name="Pinto D."/>
            <person name="Vollmers J."/>
            <person name="Rivas-Marin E."/>
            <person name="Kohn T."/>
            <person name="Peeters S.H."/>
            <person name="Heuer A."/>
            <person name="Rast P."/>
            <person name="Oberbeckmann S."/>
            <person name="Bunk B."/>
            <person name="Jeske O."/>
            <person name="Meyerdierks A."/>
            <person name="Storesund J.E."/>
            <person name="Kallscheuer N."/>
            <person name="Luecker S."/>
            <person name="Lage O.M."/>
            <person name="Pohl T."/>
            <person name="Merkel B.J."/>
            <person name="Hornburger P."/>
            <person name="Mueller R.-W."/>
            <person name="Bruemmer F."/>
            <person name="Labrenz M."/>
            <person name="Spormann A.M."/>
            <person name="Op den Camp H."/>
            <person name="Overmann J."/>
            <person name="Amann R."/>
            <person name="Jetten M.S.M."/>
            <person name="Mascher T."/>
            <person name="Medema M.H."/>
            <person name="Devos D.P."/>
            <person name="Kaster A.-K."/>
            <person name="Ovreas L."/>
            <person name="Rohde M."/>
            <person name="Galperin M.Y."/>
            <person name="Jogler C."/>
        </authorList>
    </citation>
    <scope>NUCLEOTIDE SEQUENCE [LARGE SCALE GENOMIC DNA]</scope>
    <source>
        <strain evidence="3 4">HG66A1</strain>
    </source>
</reference>
<evidence type="ECO:0000259" key="2">
    <source>
        <dbReference type="Pfam" id="PF17396"/>
    </source>
</evidence>
<gene>
    <name evidence="3" type="ORF">HG66A1_19530</name>
</gene>
<name>A0A517PLB7_9PLAN</name>
<feature type="domain" description="D-glutamate N-acetyltransferase-like C-terminal" evidence="1">
    <location>
        <begin position="162"/>
        <end position="353"/>
    </location>
</feature>
<dbReference type="EMBL" id="CP036266">
    <property type="protein sequence ID" value="QDT20168.1"/>
    <property type="molecule type" value="Genomic_DNA"/>
</dbReference>
<evidence type="ECO:0008006" key="5">
    <source>
        <dbReference type="Google" id="ProtNLM"/>
    </source>
</evidence>
<dbReference type="PANTHER" id="PTHR40690">
    <property type="entry name" value="GLL3100 PROTEIN"/>
    <property type="match status" value="1"/>
</dbReference>
<dbReference type="Gene3D" id="3.40.50.720">
    <property type="entry name" value="NAD(P)-binding Rossmann-like Domain"/>
    <property type="match status" value="1"/>
</dbReference>
<dbReference type="RefSeq" id="WP_145182623.1">
    <property type="nucleotide sequence ID" value="NZ_CP036266.1"/>
</dbReference>
<dbReference type="SUPFAM" id="SSF52540">
    <property type="entry name" value="P-loop containing nucleoside triphosphate hydrolases"/>
    <property type="match status" value="1"/>
</dbReference>
<dbReference type="Pfam" id="PF17396">
    <property type="entry name" value="DUF1611_N"/>
    <property type="match status" value="1"/>
</dbReference>
<feature type="domain" description="D-glutamate N-acetyltransferase-like N-terminal" evidence="2">
    <location>
        <begin position="59"/>
        <end position="149"/>
    </location>
</feature>
<evidence type="ECO:0000313" key="4">
    <source>
        <dbReference type="Proteomes" id="UP000320421"/>
    </source>
</evidence>
<accession>A0A517PLB7</accession>
<dbReference type="Gene3D" id="3.40.50.300">
    <property type="entry name" value="P-loop containing nucleotide triphosphate hydrolases"/>
    <property type="match status" value="1"/>
</dbReference>
<organism evidence="3 4">
    <name type="scientific">Gimesia chilikensis</name>
    <dbReference type="NCBI Taxonomy" id="2605989"/>
    <lineage>
        <taxon>Bacteria</taxon>
        <taxon>Pseudomonadati</taxon>
        <taxon>Planctomycetota</taxon>
        <taxon>Planctomycetia</taxon>
        <taxon>Planctomycetales</taxon>
        <taxon>Planctomycetaceae</taxon>
        <taxon>Gimesia</taxon>
    </lineage>
</organism>
<dbReference type="OrthoDB" id="9778498at2"/>
<dbReference type="InterPro" id="IPR035086">
    <property type="entry name" value="DgcN-like_C"/>
</dbReference>
<dbReference type="InterPro" id="IPR035402">
    <property type="entry name" value="DgcN-like_N"/>
</dbReference>
<evidence type="ECO:0000313" key="3">
    <source>
        <dbReference type="EMBL" id="QDT20168.1"/>
    </source>
</evidence>